<dbReference type="Proteomes" id="UP000515180">
    <property type="component" value="Unplaced"/>
</dbReference>
<keyword evidence="5" id="KW-0325">Glycoprotein</keyword>
<comment type="similarity">
    <text evidence="1">Belongs to the type-B carboxylesterase/lipase family.</text>
</comment>
<evidence type="ECO:0000256" key="3">
    <source>
        <dbReference type="ARBA" id="ARBA00022801"/>
    </source>
</evidence>
<dbReference type="RefSeq" id="XP_033177072.1">
    <property type="nucleotide sequence ID" value="XM_033321181.1"/>
</dbReference>
<keyword evidence="3" id="KW-0378">Hydrolase</keyword>
<evidence type="ECO:0000256" key="4">
    <source>
        <dbReference type="ARBA" id="ARBA00023157"/>
    </source>
</evidence>
<dbReference type="Pfam" id="PF00135">
    <property type="entry name" value="COesterase"/>
    <property type="match status" value="2"/>
</dbReference>
<dbReference type="AlphaFoldDB" id="A0A6P8LEL7"/>
<dbReference type="SUPFAM" id="SSF53474">
    <property type="entry name" value="alpha/beta-Hydrolases"/>
    <property type="match status" value="2"/>
</dbReference>
<dbReference type="PANTHER" id="PTHR11559">
    <property type="entry name" value="CARBOXYLESTERASE"/>
    <property type="match status" value="1"/>
</dbReference>
<dbReference type="InterPro" id="IPR050309">
    <property type="entry name" value="Type-B_Carboxylest/Lipase"/>
</dbReference>
<feature type="domain" description="Carboxylesterase type B" evidence="6">
    <location>
        <begin position="607"/>
        <end position="1134"/>
    </location>
</feature>
<evidence type="ECO:0000256" key="2">
    <source>
        <dbReference type="ARBA" id="ARBA00022487"/>
    </source>
</evidence>
<evidence type="ECO:0000256" key="5">
    <source>
        <dbReference type="ARBA" id="ARBA00023180"/>
    </source>
</evidence>
<name>A0A6P8LEL7_BOMIM</name>
<dbReference type="OrthoDB" id="19653at2759"/>
<dbReference type="GO" id="GO:0052689">
    <property type="term" value="F:carboxylic ester hydrolase activity"/>
    <property type="evidence" value="ECO:0007669"/>
    <property type="project" value="UniProtKB-KW"/>
</dbReference>
<dbReference type="GeneID" id="100747687"/>
<evidence type="ECO:0000256" key="1">
    <source>
        <dbReference type="ARBA" id="ARBA00005964"/>
    </source>
</evidence>
<reference evidence="8" key="1">
    <citation type="submission" date="2025-08" db="UniProtKB">
        <authorList>
            <consortium name="RefSeq"/>
        </authorList>
    </citation>
    <scope>IDENTIFICATION</scope>
</reference>
<sequence length="1149" mass="130558">MREELLSNEKMKLLLLFCIIGIGNVLYCTAHPEAVAPIGKIRGSVLTSRLGKEIYSFRGVRYAEPPTGERRFQVATPAADWNDVFDASEEGPACPNVERVEPISEDCLRLNVYTKKLSSKNENVSLPVLVFFHPGGFYQSSAQSFNYGPEYLLDHDIVLVTVNYRLATLGFIATGDSLAPGNLGLKDQVIALRWIQRNIVAFGGDPNSVTISGCSVGGLSTFLHMLSPMSKNLFHRVIDMSGSPLLTEPYPTHQRDIAEKQAKLLNCPINNTKDMLACLRSKPVANFTKTISEFFEWYGDPIVLWKPVVEPEVPGMERFLPAQPIDLIRQGKFYQVPAIFGVTKDELGGIVVTFENVTRNNGNIYRNMNENWYRVAPISFIYERNTPRSKNISTELRKFYLNDEPLCSSNRNGLAHLYADSVIIFSQYRGAKLIAENSKAPVYLYKFTYQGRYSFTMWNATTPYGVEHQDDLQYLYYIKSNFPYFNKTAPEIPMVELYTSMWSSFVQTGQPIPNGRNITWNRFESEKSNYLDINLNPTMKTGFYPDRMQEWEKLFPLSAASQSKATYIAILSYNERDIAASSKMRNVLVFLVCVTSLAVAQQSITEQPLVTAPIGKIRGSILTSRLGREIYSFRGIRYGEPPVGSQRFQPPIPAKDWQNVFDATEEGPSCPHANGIQQSEDCLRLNVYTTKLPCRNEDVSRPVMIFIHPGGFNGFSGQSINFGPQYLLDKDIVLVTINYRLGTLGFLNTGDSAAPGNMGLKDQVAAFHWVQRNIAAFGGNPNSVTLCGYSAGSFSIMLHLVSPMSRNLFHRAIAMSSSAIKLNVYSGISQHGQMQLAQRQARLLDCPTDSTSAMVRCFRSKPTENFTDTLRDLYDWRGNPIVLWSPAVEPAVPGVERFLSEQPYDAIKQGRFYQVPLMMGVTEDEFGGIAALYENATLRSNSLYPELNDNWNTLAPIIFMYERNTSRSNYISRELRKFYFNDQPLSSASYRKLGDIYGDAITKFPMYRAIKLFATYSKLPVYFYKFSFQGRYSFYMLNATTPYGVCHHDDLQYLFFIKSRFPYFNSDAPEIPMVEISTSIWSNFVINGEPIPKHDSQLRNVRWDKFVPEQNNFLELNLHPSMKTEFFPERMREWERLFPEPSVRSTVKH</sequence>
<proteinExistence type="inferred from homology"/>
<protein>
    <submittedName>
        <fullName evidence="8">Uncharacterized protein LOC100747687</fullName>
    </submittedName>
</protein>
<dbReference type="Gene3D" id="3.40.50.1820">
    <property type="entry name" value="alpha/beta hydrolase"/>
    <property type="match status" value="2"/>
</dbReference>
<dbReference type="FunFam" id="3.40.50.1820:FF:000155">
    <property type="entry name" value="Carboxylic ester hydrolase"/>
    <property type="match status" value="1"/>
</dbReference>
<feature type="domain" description="Carboxylesterase type B" evidence="6">
    <location>
        <begin position="35"/>
        <end position="551"/>
    </location>
</feature>
<keyword evidence="2" id="KW-0719">Serine esterase</keyword>
<evidence type="ECO:0000259" key="6">
    <source>
        <dbReference type="Pfam" id="PF00135"/>
    </source>
</evidence>
<keyword evidence="7" id="KW-1185">Reference proteome</keyword>
<accession>A0A6P8LEL7</accession>
<dbReference type="InterPro" id="IPR019826">
    <property type="entry name" value="Carboxylesterase_B_AS"/>
</dbReference>
<dbReference type="PROSITE" id="PS00122">
    <property type="entry name" value="CARBOXYLESTERASE_B_1"/>
    <property type="match status" value="1"/>
</dbReference>
<evidence type="ECO:0000313" key="7">
    <source>
        <dbReference type="Proteomes" id="UP000515180"/>
    </source>
</evidence>
<dbReference type="InterPro" id="IPR002018">
    <property type="entry name" value="CarbesteraseB"/>
</dbReference>
<gene>
    <name evidence="8" type="primary">LOC100747687</name>
</gene>
<organism evidence="7 8">
    <name type="scientific">Bombus impatiens</name>
    <name type="common">Bumblebee</name>
    <dbReference type="NCBI Taxonomy" id="132113"/>
    <lineage>
        <taxon>Eukaryota</taxon>
        <taxon>Metazoa</taxon>
        <taxon>Ecdysozoa</taxon>
        <taxon>Arthropoda</taxon>
        <taxon>Hexapoda</taxon>
        <taxon>Insecta</taxon>
        <taxon>Pterygota</taxon>
        <taxon>Neoptera</taxon>
        <taxon>Endopterygota</taxon>
        <taxon>Hymenoptera</taxon>
        <taxon>Apocrita</taxon>
        <taxon>Aculeata</taxon>
        <taxon>Apoidea</taxon>
        <taxon>Anthophila</taxon>
        <taxon>Apidae</taxon>
        <taxon>Bombus</taxon>
        <taxon>Pyrobombus</taxon>
    </lineage>
</organism>
<dbReference type="InterPro" id="IPR029058">
    <property type="entry name" value="AB_hydrolase_fold"/>
</dbReference>
<keyword evidence="4" id="KW-1015">Disulfide bond</keyword>
<evidence type="ECO:0000313" key="8">
    <source>
        <dbReference type="RefSeq" id="XP_033177072.1"/>
    </source>
</evidence>